<accession>A0A830CGH3</accession>
<name>A0A830CGH3_9LAMI</name>
<dbReference type="EMBL" id="BMAC01000485">
    <property type="protein sequence ID" value="GFP97382.1"/>
    <property type="molecule type" value="Genomic_DNA"/>
</dbReference>
<evidence type="ECO:0000313" key="3">
    <source>
        <dbReference type="Proteomes" id="UP000653305"/>
    </source>
</evidence>
<feature type="compositionally biased region" description="Basic and acidic residues" evidence="1">
    <location>
        <begin position="46"/>
        <end position="69"/>
    </location>
</feature>
<gene>
    <name evidence="2" type="ORF">PHJA_001882300</name>
</gene>
<sequence>MSNDATALSLIRQSLSSAIPAKINDAETAKDAWDELYGMCDQAYKQTKESSSEFENKSSDDKSEERTTMRDASYGDII</sequence>
<feature type="region of interest" description="Disordered" evidence="1">
    <location>
        <begin position="44"/>
        <end position="78"/>
    </location>
</feature>
<keyword evidence="3" id="KW-1185">Reference proteome</keyword>
<organism evidence="2 3">
    <name type="scientific">Phtheirospermum japonicum</name>
    <dbReference type="NCBI Taxonomy" id="374723"/>
    <lineage>
        <taxon>Eukaryota</taxon>
        <taxon>Viridiplantae</taxon>
        <taxon>Streptophyta</taxon>
        <taxon>Embryophyta</taxon>
        <taxon>Tracheophyta</taxon>
        <taxon>Spermatophyta</taxon>
        <taxon>Magnoliopsida</taxon>
        <taxon>eudicotyledons</taxon>
        <taxon>Gunneridae</taxon>
        <taxon>Pentapetalae</taxon>
        <taxon>asterids</taxon>
        <taxon>lamiids</taxon>
        <taxon>Lamiales</taxon>
        <taxon>Orobanchaceae</taxon>
        <taxon>Orobanchaceae incertae sedis</taxon>
        <taxon>Phtheirospermum</taxon>
    </lineage>
</organism>
<reference evidence="2" key="1">
    <citation type="submission" date="2020-07" db="EMBL/GenBank/DDBJ databases">
        <title>Ethylene signaling mediates host invasion by parasitic plants.</title>
        <authorList>
            <person name="Yoshida S."/>
        </authorList>
    </citation>
    <scope>NUCLEOTIDE SEQUENCE</scope>
    <source>
        <strain evidence="2">Okayama</strain>
    </source>
</reference>
<evidence type="ECO:0000313" key="2">
    <source>
        <dbReference type="EMBL" id="GFP97382.1"/>
    </source>
</evidence>
<proteinExistence type="predicted"/>
<dbReference type="Proteomes" id="UP000653305">
    <property type="component" value="Unassembled WGS sequence"/>
</dbReference>
<dbReference type="AlphaFoldDB" id="A0A830CGH3"/>
<evidence type="ECO:0000256" key="1">
    <source>
        <dbReference type="SAM" id="MobiDB-lite"/>
    </source>
</evidence>
<comment type="caution">
    <text evidence="2">The sequence shown here is derived from an EMBL/GenBank/DDBJ whole genome shotgun (WGS) entry which is preliminary data.</text>
</comment>
<protein>
    <submittedName>
        <fullName evidence="2">Uncharacterized protein</fullName>
    </submittedName>
</protein>